<protein>
    <submittedName>
        <fullName evidence="1">Uncharacterized protein</fullName>
    </submittedName>
</protein>
<dbReference type="InParanoid" id="A0A1S0TRL8"/>
<proteinExistence type="predicted"/>
<dbReference type="AlphaFoldDB" id="A0A1S0TRL8"/>
<dbReference type="KEGG" id="loa:LOAG_09855"/>
<dbReference type="PANTHER" id="PTHR36520:SF4">
    <property type="entry name" value="DUF3421 DOMAIN-CONTAINING PROTEIN"/>
    <property type="match status" value="1"/>
</dbReference>
<dbReference type="OrthoDB" id="5911973at2759"/>
<dbReference type="RefSeq" id="XP_003145430.1">
    <property type="nucleotide sequence ID" value="XM_003145382.1"/>
</dbReference>
<dbReference type="CTD" id="9947297"/>
<reference evidence="1" key="1">
    <citation type="submission" date="2012-04" db="EMBL/GenBank/DDBJ databases">
        <title>The Genome Sequence of Loa loa.</title>
        <authorList>
            <consortium name="The Broad Institute Genome Sequencing Platform"/>
            <consortium name="Broad Institute Genome Sequencing Center for Infectious Disease"/>
            <person name="Nutman T.B."/>
            <person name="Fink D.L."/>
            <person name="Russ C."/>
            <person name="Young S."/>
            <person name="Zeng Q."/>
            <person name="Gargeya S."/>
            <person name="Alvarado L."/>
            <person name="Berlin A."/>
            <person name="Chapman S.B."/>
            <person name="Chen Z."/>
            <person name="Freedman E."/>
            <person name="Gellesch M."/>
            <person name="Goldberg J."/>
            <person name="Griggs A."/>
            <person name="Gujja S."/>
            <person name="Heilman E.R."/>
            <person name="Heiman D."/>
            <person name="Howarth C."/>
            <person name="Mehta T."/>
            <person name="Neiman D."/>
            <person name="Pearson M."/>
            <person name="Roberts A."/>
            <person name="Saif S."/>
            <person name="Shea T."/>
            <person name="Shenoy N."/>
            <person name="Sisk P."/>
            <person name="Stolte C."/>
            <person name="Sykes S."/>
            <person name="White J."/>
            <person name="Yandava C."/>
            <person name="Haas B."/>
            <person name="Henn M.R."/>
            <person name="Nusbaum C."/>
            <person name="Birren B."/>
        </authorList>
    </citation>
    <scope>NUCLEOTIDE SEQUENCE [LARGE SCALE GENOMIC DNA]</scope>
</reference>
<accession>A0A1S0TRL8</accession>
<evidence type="ECO:0000313" key="1">
    <source>
        <dbReference type="EMBL" id="EFO18639.1"/>
    </source>
</evidence>
<dbReference type="GeneID" id="9947297"/>
<organism evidence="1">
    <name type="scientific">Loa loa</name>
    <name type="common">Eye worm</name>
    <name type="synonym">Filaria loa</name>
    <dbReference type="NCBI Taxonomy" id="7209"/>
    <lineage>
        <taxon>Eukaryota</taxon>
        <taxon>Metazoa</taxon>
        <taxon>Ecdysozoa</taxon>
        <taxon>Nematoda</taxon>
        <taxon>Chromadorea</taxon>
        <taxon>Rhabditida</taxon>
        <taxon>Spirurina</taxon>
        <taxon>Spiruromorpha</taxon>
        <taxon>Filarioidea</taxon>
        <taxon>Onchocercidae</taxon>
        <taxon>Loa</taxon>
    </lineage>
</organism>
<dbReference type="EMBL" id="JH712155">
    <property type="protein sequence ID" value="EFO18639.1"/>
    <property type="molecule type" value="Genomic_DNA"/>
</dbReference>
<name>A0A1S0TRL8_LOALO</name>
<gene>
    <name evidence="1" type="ORF">LOAG_09855</name>
</gene>
<dbReference type="PANTHER" id="PTHR36520">
    <property type="entry name" value="PROTEIN CBG13000-RELATED"/>
    <property type="match status" value="1"/>
</dbReference>
<sequence>MSQFNEGLDMNLGNQVTVSGNINILIFGQDIWDYKGSIKMGRLNIRIGFGSLGRPTNVLEIAPETLATLGTDIFIQRN</sequence>